<evidence type="ECO:0000256" key="1">
    <source>
        <dbReference type="SAM" id="MobiDB-lite"/>
    </source>
</evidence>
<dbReference type="EMBL" id="JAIWYP010000005">
    <property type="protein sequence ID" value="KAH3820589.1"/>
    <property type="molecule type" value="Genomic_DNA"/>
</dbReference>
<organism evidence="2 3">
    <name type="scientific">Dreissena polymorpha</name>
    <name type="common">Zebra mussel</name>
    <name type="synonym">Mytilus polymorpha</name>
    <dbReference type="NCBI Taxonomy" id="45954"/>
    <lineage>
        <taxon>Eukaryota</taxon>
        <taxon>Metazoa</taxon>
        <taxon>Spiralia</taxon>
        <taxon>Lophotrochozoa</taxon>
        <taxon>Mollusca</taxon>
        <taxon>Bivalvia</taxon>
        <taxon>Autobranchia</taxon>
        <taxon>Heteroconchia</taxon>
        <taxon>Euheterodonta</taxon>
        <taxon>Imparidentia</taxon>
        <taxon>Neoheterodontei</taxon>
        <taxon>Myida</taxon>
        <taxon>Dreissenoidea</taxon>
        <taxon>Dreissenidae</taxon>
        <taxon>Dreissena</taxon>
    </lineage>
</organism>
<dbReference type="Proteomes" id="UP000828390">
    <property type="component" value="Unassembled WGS sequence"/>
</dbReference>
<proteinExistence type="predicted"/>
<protein>
    <submittedName>
        <fullName evidence="2">Uncharacterized protein</fullName>
    </submittedName>
</protein>
<sequence>MQGRKLYGCIFCQVLYKNISYIHVFTDQNISSIAAKAGAAPVAVKTAAPSLESQAALLEQFNAAMRQVSATAAMLPPRTAQEQIYHSQPSAVLMGMPVVSTVHQTVAGLPAPAYMVNSTLQTPMGPMTGIQSSNTMSAIPSPSSHDGFTSAIPVVGGNRIKTLISVPIQDDDYTKAVQQPPPQQSYQNMAATSAMPNMTFPPPSFPPVGSMASNLHQMPPRIPPPMYSSHQSMTPSGPPPPAFTSPPPMMSGPPRGPPRMTGAPPPRYFDGQAPRGPWPGPPRGPVAPQHPPPRGPPPRPEYNYY</sequence>
<reference evidence="2" key="2">
    <citation type="submission" date="2020-11" db="EMBL/GenBank/DDBJ databases">
        <authorList>
            <person name="McCartney M.A."/>
            <person name="Auch B."/>
            <person name="Kono T."/>
            <person name="Mallez S."/>
            <person name="Becker A."/>
            <person name="Gohl D.M."/>
            <person name="Silverstein K.A.T."/>
            <person name="Koren S."/>
            <person name="Bechman K.B."/>
            <person name="Herman A."/>
            <person name="Abrahante J.E."/>
            <person name="Garbe J."/>
        </authorList>
    </citation>
    <scope>NUCLEOTIDE SEQUENCE</scope>
    <source>
        <strain evidence="2">Duluth1</strain>
        <tissue evidence="2">Whole animal</tissue>
    </source>
</reference>
<keyword evidence="3" id="KW-1185">Reference proteome</keyword>
<reference evidence="2" key="1">
    <citation type="journal article" date="2019" name="bioRxiv">
        <title>The Genome of the Zebra Mussel, Dreissena polymorpha: A Resource for Invasive Species Research.</title>
        <authorList>
            <person name="McCartney M.A."/>
            <person name="Auch B."/>
            <person name="Kono T."/>
            <person name="Mallez S."/>
            <person name="Zhang Y."/>
            <person name="Obille A."/>
            <person name="Becker A."/>
            <person name="Abrahante J.E."/>
            <person name="Garbe J."/>
            <person name="Badalamenti J.P."/>
            <person name="Herman A."/>
            <person name="Mangelson H."/>
            <person name="Liachko I."/>
            <person name="Sullivan S."/>
            <person name="Sone E.D."/>
            <person name="Koren S."/>
            <person name="Silverstein K.A.T."/>
            <person name="Beckman K.B."/>
            <person name="Gohl D.M."/>
        </authorList>
    </citation>
    <scope>NUCLEOTIDE SEQUENCE</scope>
    <source>
        <strain evidence="2">Duluth1</strain>
        <tissue evidence="2">Whole animal</tissue>
    </source>
</reference>
<name>A0A9D4GS94_DREPO</name>
<accession>A0A9D4GS94</accession>
<evidence type="ECO:0000313" key="3">
    <source>
        <dbReference type="Proteomes" id="UP000828390"/>
    </source>
</evidence>
<gene>
    <name evidence="2" type="ORF">DPMN_122334</name>
</gene>
<comment type="caution">
    <text evidence="2">The sequence shown here is derived from an EMBL/GenBank/DDBJ whole genome shotgun (WGS) entry which is preliminary data.</text>
</comment>
<dbReference type="AlphaFoldDB" id="A0A9D4GS94"/>
<feature type="region of interest" description="Disordered" evidence="1">
    <location>
        <begin position="207"/>
        <end position="305"/>
    </location>
</feature>
<feature type="compositionally biased region" description="Pro residues" evidence="1">
    <location>
        <begin position="236"/>
        <end position="267"/>
    </location>
</feature>
<feature type="compositionally biased region" description="Pro residues" evidence="1">
    <location>
        <begin position="276"/>
        <end position="305"/>
    </location>
</feature>
<evidence type="ECO:0000313" key="2">
    <source>
        <dbReference type="EMBL" id="KAH3820589.1"/>
    </source>
</evidence>